<dbReference type="PROSITE" id="PS51464">
    <property type="entry name" value="SIS"/>
    <property type="match status" value="1"/>
</dbReference>
<dbReference type="InterPro" id="IPR040190">
    <property type="entry name" value="MURQ/GCKR"/>
</dbReference>
<dbReference type="NCBIfam" id="NF003915">
    <property type="entry name" value="PRK05441.1"/>
    <property type="match status" value="1"/>
</dbReference>
<feature type="domain" description="SIS" evidence="3">
    <location>
        <begin position="50"/>
        <end position="213"/>
    </location>
</feature>
<dbReference type="SUPFAM" id="SSF53697">
    <property type="entry name" value="SIS domain"/>
    <property type="match status" value="1"/>
</dbReference>
<keyword evidence="1" id="KW-0456">Lyase</keyword>
<name>A0ABS7VSK0_9HYPH</name>
<evidence type="ECO:0000313" key="4">
    <source>
        <dbReference type="EMBL" id="MBZ6078509.1"/>
    </source>
</evidence>
<dbReference type="Gene3D" id="3.40.50.10490">
    <property type="entry name" value="Glucose-6-phosphate isomerase like protein, domain 1"/>
    <property type="match status" value="1"/>
</dbReference>
<dbReference type="Pfam" id="PF22645">
    <property type="entry name" value="GKRP_SIS_N"/>
    <property type="match status" value="1"/>
</dbReference>
<dbReference type="InterPro" id="IPR046348">
    <property type="entry name" value="SIS_dom_sf"/>
</dbReference>
<dbReference type="InterPro" id="IPR001347">
    <property type="entry name" value="SIS_dom"/>
</dbReference>
<keyword evidence="2" id="KW-0119">Carbohydrate metabolism</keyword>
<organism evidence="4 5">
    <name type="scientific">Microvirga puerhi</name>
    <dbReference type="NCBI Taxonomy" id="2876078"/>
    <lineage>
        <taxon>Bacteria</taxon>
        <taxon>Pseudomonadati</taxon>
        <taxon>Pseudomonadota</taxon>
        <taxon>Alphaproteobacteria</taxon>
        <taxon>Hyphomicrobiales</taxon>
        <taxon>Methylobacteriaceae</taxon>
        <taxon>Microvirga</taxon>
    </lineage>
</organism>
<evidence type="ECO:0000256" key="1">
    <source>
        <dbReference type="ARBA" id="ARBA00023239"/>
    </source>
</evidence>
<dbReference type="CDD" id="cd05007">
    <property type="entry name" value="SIS_Etherase"/>
    <property type="match status" value="1"/>
</dbReference>
<sequence>MATENFSNRFRDLDAWPSLDILSACYEGQLAAVAAVHSALPAISAAAEEAIARLRRGGRLVYVGAGTSGRIGVQDGTELPPTFNWPDDKLVYLIAGGEGALLKAVEDAEDSVEQGIAGIRNADVGPNDVVIGVAASGRTPFTIAALQEGKARGAQTIGVSNNAGAPILDVCSHPILADTGEEVVAGSTRMKAGTAQKVILNLLSTLIMIRLGRVYRGLMVHMRATNAKLRRRSEIMVSQITGCSDATAIDALRQANGDMKLASLIALGVNATDAQEALARSDGNLREALSHFPNVTS</sequence>
<dbReference type="Gene3D" id="1.10.8.1080">
    <property type="match status" value="1"/>
</dbReference>
<proteinExistence type="predicted"/>
<dbReference type="Proteomes" id="UP000704176">
    <property type="component" value="Unassembled WGS sequence"/>
</dbReference>
<dbReference type="PANTHER" id="PTHR10088">
    <property type="entry name" value="GLUCOKINASE REGULATORY PROTEIN"/>
    <property type="match status" value="1"/>
</dbReference>
<protein>
    <submittedName>
        <fullName evidence="4">N-acetylmuramic acid 6-phosphate etherase</fullName>
    </submittedName>
</protein>
<dbReference type="PANTHER" id="PTHR10088:SF4">
    <property type="entry name" value="GLUCOKINASE REGULATORY PROTEIN"/>
    <property type="match status" value="1"/>
</dbReference>
<dbReference type="InterPro" id="IPR005488">
    <property type="entry name" value="Etherase_MurQ"/>
</dbReference>
<reference evidence="4 5" key="1">
    <citation type="submission" date="2021-09" db="EMBL/GenBank/DDBJ databases">
        <title>The complete genome sequence of a new microorganism.</title>
        <authorList>
            <person name="Zi Z."/>
        </authorList>
    </citation>
    <scope>NUCLEOTIDE SEQUENCE [LARGE SCALE GENOMIC DNA]</scope>
    <source>
        <strain evidence="4 5">WGZ8</strain>
    </source>
</reference>
<evidence type="ECO:0000313" key="5">
    <source>
        <dbReference type="Proteomes" id="UP000704176"/>
    </source>
</evidence>
<comment type="caution">
    <text evidence="4">The sequence shown here is derived from an EMBL/GenBank/DDBJ whole genome shotgun (WGS) entry which is preliminary data.</text>
</comment>
<dbReference type="EMBL" id="JAIRBM010000019">
    <property type="protein sequence ID" value="MBZ6078509.1"/>
    <property type="molecule type" value="Genomic_DNA"/>
</dbReference>
<dbReference type="NCBIfam" id="NF009222">
    <property type="entry name" value="PRK12570.1"/>
    <property type="match status" value="1"/>
</dbReference>
<dbReference type="RefSeq" id="WP_224315325.1">
    <property type="nucleotide sequence ID" value="NZ_JAIRBM010000019.1"/>
</dbReference>
<evidence type="ECO:0000259" key="3">
    <source>
        <dbReference type="PROSITE" id="PS51464"/>
    </source>
</evidence>
<gene>
    <name evidence="4" type="ORF">K9B37_19820</name>
</gene>
<keyword evidence="5" id="KW-1185">Reference proteome</keyword>
<accession>A0ABS7VSK0</accession>
<evidence type="ECO:0000256" key="2">
    <source>
        <dbReference type="ARBA" id="ARBA00023277"/>
    </source>
</evidence>